<feature type="transmembrane region" description="Helical" evidence="1">
    <location>
        <begin position="12"/>
        <end position="34"/>
    </location>
</feature>
<feature type="transmembrane region" description="Helical" evidence="1">
    <location>
        <begin position="46"/>
        <end position="64"/>
    </location>
</feature>
<evidence type="ECO:0000313" key="3">
    <source>
        <dbReference type="Proteomes" id="UP001149813"/>
    </source>
</evidence>
<dbReference type="NCBIfam" id="NF037970">
    <property type="entry name" value="vanZ_1"/>
    <property type="match status" value="1"/>
</dbReference>
<dbReference type="PANTHER" id="PTHR28008">
    <property type="entry name" value="DOMAIN PROTEIN, PUTATIVE (AFU_ORTHOLOGUE AFUA_3G10980)-RELATED"/>
    <property type="match status" value="1"/>
</dbReference>
<keyword evidence="1" id="KW-1133">Transmembrane helix</keyword>
<accession>A0A9W8CT62</accession>
<name>A0A9W8CT62_9FUNG</name>
<proteinExistence type="predicted"/>
<sequence>MFRLALPADLPAALRPPVVAALAAWLLFLAVLGLTHIIQVPISDKAQHFVGFGVLAVLLFFAFRPTAPRTFVWRTTGVLTTLACLLSEPLQALLTTRPFDWADIAANVMGAASFLFAAWMADRWIVQRLVARRRRRRASEARYWGVRAVEDAEEGYGDADEDGLFASADELDVELDDILVDTPPLSAARASAC</sequence>
<evidence type="ECO:0000256" key="1">
    <source>
        <dbReference type="SAM" id="Phobius"/>
    </source>
</evidence>
<comment type="caution">
    <text evidence="2">The sequence shown here is derived from an EMBL/GenBank/DDBJ whole genome shotgun (WGS) entry which is preliminary data.</text>
</comment>
<reference evidence="2" key="1">
    <citation type="submission" date="2022-07" db="EMBL/GenBank/DDBJ databases">
        <title>Phylogenomic reconstructions and comparative analyses of Kickxellomycotina fungi.</title>
        <authorList>
            <person name="Reynolds N.K."/>
            <person name="Stajich J.E."/>
            <person name="Barry K."/>
            <person name="Grigoriev I.V."/>
            <person name="Crous P."/>
            <person name="Smith M.E."/>
        </authorList>
    </citation>
    <scope>NUCLEOTIDE SEQUENCE</scope>
    <source>
        <strain evidence="2">NBRC 32514</strain>
    </source>
</reference>
<dbReference type="OrthoDB" id="63581at2759"/>
<feature type="transmembrane region" description="Helical" evidence="1">
    <location>
        <begin position="104"/>
        <end position="126"/>
    </location>
</feature>
<organism evidence="2 3">
    <name type="scientific">Coemansia erecta</name>
    <dbReference type="NCBI Taxonomy" id="147472"/>
    <lineage>
        <taxon>Eukaryota</taxon>
        <taxon>Fungi</taxon>
        <taxon>Fungi incertae sedis</taxon>
        <taxon>Zoopagomycota</taxon>
        <taxon>Kickxellomycotina</taxon>
        <taxon>Kickxellomycetes</taxon>
        <taxon>Kickxellales</taxon>
        <taxon>Kickxellaceae</taxon>
        <taxon>Coemansia</taxon>
    </lineage>
</organism>
<evidence type="ECO:0000313" key="2">
    <source>
        <dbReference type="EMBL" id="KAJ1722532.1"/>
    </source>
</evidence>
<dbReference type="AlphaFoldDB" id="A0A9W8CT62"/>
<keyword evidence="1" id="KW-0472">Membrane</keyword>
<protein>
    <recommendedName>
        <fullName evidence="4">VanZ-like domain-containing protein</fullName>
    </recommendedName>
</protein>
<evidence type="ECO:0008006" key="4">
    <source>
        <dbReference type="Google" id="ProtNLM"/>
    </source>
</evidence>
<dbReference type="Proteomes" id="UP001149813">
    <property type="component" value="Unassembled WGS sequence"/>
</dbReference>
<dbReference type="PANTHER" id="PTHR28008:SF1">
    <property type="entry name" value="DOMAIN PROTEIN, PUTATIVE (AFU_ORTHOLOGUE AFUA_3G10980)-RELATED"/>
    <property type="match status" value="1"/>
</dbReference>
<keyword evidence="1" id="KW-0812">Transmembrane</keyword>
<gene>
    <name evidence="2" type="ORF">LPJ53_003060</name>
</gene>
<keyword evidence="3" id="KW-1185">Reference proteome</keyword>
<dbReference type="EMBL" id="JANBOJ010000107">
    <property type="protein sequence ID" value="KAJ1722532.1"/>
    <property type="molecule type" value="Genomic_DNA"/>
</dbReference>